<proteinExistence type="inferred from homology"/>
<dbReference type="GO" id="GO:0005739">
    <property type="term" value="C:mitochondrion"/>
    <property type="evidence" value="ECO:0007669"/>
    <property type="project" value="UniProtKB-SubCell"/>
</dbReference>
<comment type="caution">
    <text evidence="15">The sequence shown here is derived from an EMBL/GenBank/DDBJ whole genome shotgun (WGS) entry which is preliminary data.</text>
</comment>
<name>A0A9P5G7Q4_GEOCN</name>
<keyword evidence="12 13" id="KW-0275">Fatty acid biosynthesis</keyword>
<keyword evidence="10" id="KW-0443">Lipid metabolism</keyword>
<dbReference type="InterPro" id="IPR003231">
    <property type="entry name" value="ACP"/>
</dbReference>
<sequence>MARPAMISAPRMWSISRAYSTTDNGLEKSDVEKRIIAVLQSFDKDLNLDSLDTVEVLVAIEEEFNIEIPEYVISFGTNYFNSLYMLTVFFFSNNADEIKSIDQAVEYILAQPEGK</sequence>
<organism evidence="15 16">
    <name type="scientific">Geotrichum candidum</name>
    <name type="common">Oospora lactis</name>
    <name type="synonym">Dipodascus geotrichum</name>
    <dbReference type="NCBI Taxonomy" id="1173061"/>
    <lineage>
        <taxon>Eukaryota</taxon>
        <taxon>Fungi</taxon>
        <taxon>Dikarya</taxon>
        <taxon>Ascomycota</taxon>
        <taxon>Saccharomycotina</taxon>
        <taxon>Dipodascomycetes</taxon>
        <taxon>Dipodascales</taxon>
        <taxon>Dipodascaceae</taxon>
        <taxon>Geotrichum</taxon>
    </lineage>
</organism>
<dbReference type="Gene3D" id="1.10.1200.10">
    <property type="entry name" value="ACP-like"/>
    <property type="match status" value="1"/>
</dbReference>
<keyword evidence="11" id="KW-0496">Mitochondrion</keyword>
<evidence type="ECO:0000256" key="7">
    <source>
        <dbReference type="ARBA" id="ARBA00022832"/>
    </source>
</evidence>
<dbReference type="InterPro" id="IPR006162">
    <property type="entry name" value="Ppantetheine_attach_site"/>
</dbReference>
<evidence type="ECO:0000256" key="6">
    <source>
        <dbReference type="ARBA" id="ARBA00022553"/>
    </source>
</evidence>
<evidence type="ECO:0000256" key="9">
    <source>
        <dbReference type="ARBA" id="ARBA00022982"/>
    </source>
</evidence>
<keyword evidence="4 13" id="KW-0596">Phosphopantetheine</keyword>
<reference evidence="15" key="2">
    <citation type="submission" date="2020-01" db="EMBL/GenBank/DDBJ databases">
        <authorList>
            <person name="Perkins V."/>
            <person name="Lessard M.-H."/>
            <person name="Dugat-Bony E."/>
            <person name="Frenette M."/>
            <person name="Labrie S."/>
        </authorList>
    </citation>
    <scope>NUCLEOTIDE SEQUENCE</scope>
    <source>
        <strain evidence="15">LMA-70</strain>
    </source>
</reference>
<dbReference type="SUPFAM" id="SSF47336">
    <property type="entry name" value="ACP-like"/>
    <property type="match status" value="1"/>
</dbReference>
<accession>A0A9P5G7Q4</accession>
<keyword evidence="9" id="KW-0249">Electron transport</keyword>
<reference evidence="15" key="1">
    <citation type="journal article" date="2020" name="Front. Microbiol.">
        <title>Phenotypic and Genetic Characterization of the Cheese Ripening Yeast Geotrichum candidum.</title>
        <authorList>
            <person name="Perkins V."/>
            <person name="Vignola S."/>
            <person name="Lessard M.H."/>
            <person name="Plante P.L."/>
            <person name="Corbeil J."/>
            <person name="Dugat-Bony E."/>
            <person name="Frenette M."/>
            <person name="Labrie S."/>
        </authorList>
    </citation>
    <scope>NUCLEOTIDE SEQUENCE</scope>
    <source>
        <strain evidence="15">LMA-70</strain>
    </source>
</reference>
<evidence type="ECO:0000256" key="13">
    <source>
        <dbReference type="RuleBase" id="RU000722"/>
    </source>
</evidence>
<evidence type="ECO:0000256" key="2">
    <source>
        <dbReference type="ARBA" id="ARBA00010930"/>
    </source>
</evidence>
<comment type="similarity">
    <text evidence="2">Belongs to the acyl carrier protein (ACP) family.</text>
</comment>
<dbReference type="GO" id="GO:0000036">
    <property type="term" value="F:acyl carrier activity"/>
    <property type="evidence" value="ECO:0007669"/>
    <property type="project" value="TreeGrafter"/>
</dbReference>
<evidence type="ECO:0000256" key="1">
    <source>
        <dbReference type="ARBA" id="ARBA00004173"/>
    </source>
</evidence>
<dbReference type="PANTHER" id="PTHR20863:SF28">
    <property type="entry name" value="ACYL CARRIER PROTEIN, MITOCHONDRIAL"/>
    <property type="match status" value="1"/>
</dbReference>
<keyword evidence="7" id="KW-0276">Fatty acid metabolism</keyword>
<protein>
    <recommendedName>
        <fullName evidence="13">Acyl carrier protein</fullName>
    </recommendedName>
</protein>
<comment type="subcellular location">
    <subcellularLocation>
        <location evidence="1">Mitochondrion</location>
    </subcellularLocation>
</comment>
<keyword evidence="3" id="KW-0813">Transport</keyword>
<evidence type="ECO:0000256" key="8">
    <source>
        <dbReference type="ARBA" id="ARBA00022946"/>
    </source>
</evidence>
<dbReference type="PROSITE" id="PS00012">
    <property type="entry name" value="PHOSPHOPANTETHEINE"/>
    <property type="match status" value="1"/>
</dbReference>
<comment type="function">
    <text evidence="13">Carrier of the growing fatty acid chain in fatty acid biosynthesis.</text>
</comment>
<keyword evidence="5 13" id="KW-0444">Lipid biosynthesis</keyword>
<keyword evidence="8" id="KW-0809">Transit peptide</keyword>
<evidence type="ECO:0000256" key="5">
    <source>
        <dbReference type="ARBA" id="ARBA00022516"/>
    </source>
</evidence>
<evidence type="ECO:0000256" key="11">
    <source>
        <dbReference type="ARBA" id="ARBA00023128"/>
    </source>
</evidence>
<dbReference type="Pfam" id="PF00550">
    <property type="entry name" value="PP-binding"/>
    <property type="match status" value="1"/>
</dbReference>
<evidence type="ECO:0000256" key="3">
    <source>
        <dbReference type="ARBA" id="ARBA00022448"/>
    </source>
</evidence>
<keyword evidence="6" id="KW-0597">Phosphoprotein</keyword>
<dbReference type="GO" id="GO:0000035">
    <property type="term" value="F:acyl binding"/>
    <property type="evidence" value="ECO:0007669"/>
    <property type="project" value="TreeGrafter"/>
</dbReference>
<dbReference type="InterPro" id="IPR036736">
    <property type="entry name" value="ACP-like_sf"/>
</dbReference>
<evidence type="ECO:0000256" key="4">
    <source>
        <dbReference type="ARBA" id="ARBA00022450"/>
    </source>
</evidence>
<dbReference type="EMBL" id="QQZK01000012">
    <property type="protein sequence ID" value="KAF5104207.1"/>
    <property type="molecule type" value="Genomic_DNA"/>
</dbReference>
<evidence type="ECO:0000313" key="16">
    <source>
        <dbReference type="Proteomes" id="UP000750522"/>
    </source>
</evidence>
<dbReference type="Proteomes" id="UP000750522">
    <property type="component" value="Unassembled WGS sequence"/>
</dbReference>
<evidence type="ECO:0000313" key="15">
    <source>
        <dbReference type="EMBL" id="KAF5104207.1"/>
    </source>
</evidence>
<evidence type="ECO:0000259" key="14">
    <source>
        <dbReference type="PROSITE" id="PS50075"/>
    </source>
</evidence>
<dbReference type="PROSITE" id="PS50075">
    <property type="entry name" value="CARRIER"/>
    <property type="match status" value="1"/>
</dbReference>
<evidence type="ECO:0000256" key="12">
    <source>
        <dbReference type="ARBA" id="ARBA00023160"/>
    </source>
</evidence>
<dbReference type="InterPro" id="IPR009081">
    <property type="entry name" value="PP-bd_ACP"/>
</dbReference>
<dbReference type="AlphaFoldDB" id="A0A9P5G7Q4"/>
<gene>
    <name evidence="15" type="ORF">DV451_000947</name>
</gene>
<evidence type="ECO:0000256" key="10">
    <source>
        <dbReference type="ARBA" id="ARBA00023098"/>
    </source>
</evidence>
<feature type="domain" description="Carrier" evidence="14">
    <location>
        <begin position="10"/>
        <end position="112"/>
    </location>
</feature>
<dbReference type="PANTHER" id="PTHR20863">
    <property type="entry name" value="ACYL CARRIER PROTEIN"/>
    <property type="match status" value="1"/>
</dbReference>